<protein>
    <recommendedName>
        <fullName evidence="3">F-box domain-containing protein</fullName>
    </recommendedName>
</protein>
<evidence type="ECO:0000313" key="2">
    <source>
        <dbReference type="Proteomes" id="UP000243579"/>
    </source>
</evidence>
<dbReference type="InterPro" id="IPR036047">
    <property type="entry name" value="F-box-like_dom_sf"/>
</dbReference>
<comment type="caution">
    <text evidence="1">The sequence shown here is derived from an EMBL/GenBank/DDBJ whole genome shotgun (WGS) entry which is preliminary data.</text>
</comment>
<organism evidence="1 2">
    <name type="scientific">Achlya hypogyna</name>
    <name type="common">Oomycete</name>
    <name type="synonym">Protoachlya hypogyna</name>
    <dbReference type="NCBI Taxonomy" id="1202772"/>
    <lineage>
        <taxon>Eukaryota</taxon>
        <taxon>Sar</taxon>
        <taxon>Stramenopiles</taxon>
        <taxon>Oomycota</taxon>
        <taxon>Saprolegniomycetes</taxon>
        <taxon>Saprolegniales</taxon>
        <taxon>Achlyaceae</taxon>
        <taxon>Achlya</taxon>
    </lineage>
</organism>
<evidence type="ECO:0000313" key="1">
    <source>
        <dbReference type="EMBL" id="OQR99654.1"/>
    </source>
</evidence>
<sequence>MPPRTRSKRSSDAITTPTKRLCSDVPSNTFNFGPDVFAKLVHFLQPSDALSLSSVSKGLYAAMDNRIWRSLLVTQCHVKPEKLKPKTNARGMLATLLIKNRCEHCRNVYMTGCKTLRVHTEHYGKKLCKACTSLPLYREISQRDAIAQYGIEGWQLAPLPSRLISSGFNFEYEIAYQKKMYNLQAVLDLVQKVQSSAPEPKDQEIAHTAARQKFKLQHYQLHTLPHRLVAAGNGYNRKLYNLQEVMDLAAAVGSVQN</sequence>
<dbReference type="Proteomes" id="UP000243579">
    <property type="component" value="Unassembled WGS sequence"/>
</dbReference>
<name>A0A1V9ZNU1_ACHHY</name>
<dbReference type="OrthoDB" id="539158at2759"/>
<dbReference type="SUPFAM" id="SSF81383">
    <property type="entry name" value="F-box domain"/>
    <property type="match status" value="1"/>
</dbReference>
<dbReference type="EMBL" id="JNBR01000049">
    <property type="protein sequence ID" value="OQR99654.1"/>
    <property type="molecule type" value="Genomic_DNA"/>
</dbReference>
<proteinExistence type="predicted"/>
<dbReference type="AlphaFoldDB" id="A0A1V9ZNU1"/>
<keyword evidence="2" id="KW-1185">Reference proteome</keyword>
<evidence type="ECO:0008006" key="3">
    <source>
        <dbReference type="Google" id="ProtNLM"/>
    </source>
</evidence>
<reference evidence="1 2" key="1">
    <citation type="journal article" date="2014" name="Genome Biol. Evol.">
        <title>The secreted proteins of Achlya hypogyna and Thraustotheca clavata identify the ancestral oomycete secretome and reveal gene acquisitions by horizontal gene transfer.</title>
        <authorList>
            <person name="Misner I."/>
            <person name="Blouin N."/>
            <person name="Leonard G."/>
            <person name="Richards T.A."/>
            <person name="Lane C.E."/>
        </authorList>
    </citation>
    <scope>NUCLEOTIDE SEQUENCE [LARGE SCALE GENOMIC DNA]</scope>
    <source>
        <strain evidence="1 2">ATCC 48635</strain>
    </source>
</reference>
<accession>A0A1V9ZNU1</accession>
<gene>
    <name evidence="1" type="ORF">ACHHYP_05404</name>
</gene>